<evidence type="ECO:0000256" key="1">
    <source>
        <dbReference type="SAM" id="Coils"/>
    </source>
</evidence>
<sequence>MSAHYLQATSLRMPALPSKRKVCQARQSATTPGPKQYRCRKCPDNPLLKDCPVHGRKRTGPSAKHRKPTRDEEHTLINLDDDPPPFRPPDNQVPSPPVNDISTNEDNIDPCLRGLRADGTRQHVSSETPEGNTGTPPQNSVNEATPTMQELERAGGDDSGWEDEDDEDDEDDNDPGTKRKGDAGSDGEGEGGAYGYIEGVMRGNHEFCPELNVIHTNFLIIMKTSHCRQVMELTLELEEKWEELDKAKKAAEEACAEADVHREESTRKDAVIASLMAQLNT</sequence>
<comment type="caution">
    <text evidence="3">The sequence shown here is derived from an EMBL/GenBank/DDBJ whole genome shotgun (WGS) entry which is preliminary data.</text>
</comment>
<feature type="coiled-coil region" evidence="1">
    <location>
        <begin position="234"/>
        <end position="264"/>
    </location>
</feature>
<organism evidence="3 4">
    <name type="scientific">Leucocoprinus birnbaumii</name>
    <dbReference type="NCBI Taxonomy" id="56174"/>
    <lineage>
        <taxon>Eukaryota</taxon>
        <taxon>Fungi</taxon>
        <taxon>Dikarya</taxon>
        <taxon>Basidiomycota</taxon>
        <taxon>Agaricomycotina</taxon>
        <taxon>Agaricomycetes</taxon>
        <taxon>Agaricomycetidae</taxon>
        <taxon>Agaricales</taxon>
        <taxon>Agaricineae</taxon>
        <taxon>Agaricaceae</taxon>
        <taxon>Leucocoprinus</taxon>
    </lineage>
</organism>
<dbReference type="Proteomes" id="UP001213000">
    <property type="component" value="Unassembled WGS sequence"/>
</dbReference>
<accession>A0AAD5VH58</accession>
<feature type="compositionally biased region" description="Basic residues" evidence="2">
    <location>
        <begin position="54"/>
        <end position="68"/>
    </location>
</feature>
<keyword evidence="1" id="KW-0175">Coiled coil</keyword>
<name>A0AAD5VH58_9AGAR</name>
<evidence type="ECO:0000256" key="2">
    <source>
        <dbReference type="SAM" id="MobiDB-lite"/>
    </source>
</evidence>
<feature type="compositionally biased region" description="Acidic residues" evidence="2">
    <location>
        <begin position="159"/>
        <end position="174"/>
    </location>
</feature>
<proteinExistence type="predicted"/>
<evidence type="ECO:0000313" key="4">
    <source>
        <dbReference type="Proteomes" id="UP001213000"/>
    </source>
</evidence>
<keyword evidence="4" id="KW-1185">Reference proteome</keyword>
<reference evidence="3" key="1">
    <citation type="submission" date="2022-07" db="EMBL/GenBank/DDBJ databases">
        <title>Genome Sequence of Leucocoprinus birnbaumii.</title>
        <authorList>
            <person name="Buettner E."/>
        </authorList>
    </citation>
    <scope>NUCLEOTIDE SEQUENCE</scope>
    <source>
        <strain evidence="3">VT141</strain>
    </source>
</reference>
<protein>
    <submittedName>
        <fullName evidence="3">Uncharacterized protein</fullName>
    </submittedName>
</protein>
<dbReference type="EMBL" id="JANIEX010001254">
    <property type="protein sequence ID" value="KAJ3560014.1"/>
    <property type="molecule type" value="Genomic_DNA"/>
</dbReference>
<dbReference type="AlphaFoldDB" id="A0AAD5VH58"/>
<feature type="compositionally biased region" description="Polar residues" evidence="2">
    <location>
        <begin position="122"/>
        <end position="148"/>
    </location>
</feature>
<feature type="region of interest" description="Disordered" evidence="2">
    <location>
        <begin position="1"/>
        <end position="192"/>
    </location>
</feature>
<gene>
    <name evidence="3" type="ORF">NP233_g11108</name>
</gene>
<evidence type="ECO:0000313" key="3">
    <source>
        <dbReference type="EMBL" id="KAJ3560014.1"/>
    </source>
</evidence>